<dbReference type="Proteomes" id="UP000575068">
    <property type="component" value="Unassembled WGS sequence"/>
</dbReference>
<comment type="caution">
    <text evidence="1">The sequence shown here is derived from an EMBL/GenBank/DDBJ whole genome shotgun (WGS) entry which is preliminary data.</text>
</comment>
<evidence type="ECO:0000313" key="2">
    <source>
        <dbReference type="Proteomes" id="UP000575068"/>
    </source>
</evidence>
<evidence type="ECO:0000313" key="1">
    <source>
        <dbReference type="EMBL" id="MBB4642367.1"/>
    </source>
</evidence>
<proteinExistence type="predicted"/>
<dbReference type="RefSeq" id="WP_184476391.1">
    <property type="nucleotide sequence ID" value="NZ_JACHOV010000010.1"/>
</dbReference>
<reference evidence="1 2" key="1">
    <citation type="submission" date="2020-08" db="EMBL/GenBank/DDBJ databases">
        <title>Genomic Encyclopedia of Type Strains, Phase IV (KMG-IV): sequencing the most valuable type-strain genomes for metagenomic binning, comparative biology and taxonomic classification.</title>
        <authorList>
            <person name="Goeker M."/>
        </authorList>
    </citation>
    <scope>NUCLEOTIDE SEQUENCE [LARGE SCALE GENOMIC DNA]</scope>
    <source>
        <strain evidence="1 2">DSM 7465</strain>
    </source>
</reference>
<dbReference type="AlphaFoldDB" id="A0A840HXP0"/>
<gene>
    <name evidence="1" type="ORF">HNQ99_002692</name>
</gene>
<sequence>MVFRTNPSLGPNIEQVVTADDVWYEGPGRGAAGAGQVGSPQLGDTCFGDDGRLRMWVEASGTIADAAAPGTQVSITVTGEDNVTAATGAGGWYAPPTTVYGTDILAGDRFWAAKGTAP</sequence>
<organism evidence="1 2">
    <name type="scientific">Rhizorhapis suberifaciens</name>
    <name type="common">corky root of lettuce</name>
    <dbReference type="NCBI Taxonomy" id="13656"/>
    <lineage>
        <taxon>Bacteria</taxon>
        <taxon>Pseudomonadati</taxon>
        <taxon>Pseudomonadota</taxon>
        <taxon>Alphaproteobacteria</taxon>
        <taxon>Sphingomonadales</taxon>
        <taxon>Sphingomonadaceae</taxon>
        <taxon>Rhizorhapis</taxon>
    </lineage>
</organism>
<keyword evidence="2" id="KW-1185">Reference proteome</keyword>
<dbReference type="EMBL" id="JACHOV010000010">
    <property type="protein sequence ID" value="MBB4642367.1"/>
    <property type="molecule type" value="Genomic_DNA"/>
</dbReference>
<protein>
    <submittedName>
        <fullName evidence="1">Uncharacterized protein</fullName>
    </submittedName>
</protein>
<name>A0A840HXP0_9SPHN</name>
<accession>A0A840HXP0</accession>